<evidence type="ECO:0000256" key="1">
    <source>
        <dbReference type="ARBA" id="ARBA00008103"/>
    </source>
</evidence>
<dbReference type="PANTHER" id="PTHR37808:SF1">
    <property type="entry name" value="SPORE GERMINATION PROTEIN-LIKE PROTEIN YDZR"/>
    <property type="match status" value="1"/>
</dbReference>
<dbReference type="InterPro" id="IPR019618">
    <property type="entry name" value="Spore_germination_GerPA"/>
</dbReference>
<dbReference type="AlphaFoldDB" id="A0A1E5LHH9"/>
<proteinExistence type="inferred from homology"/>
<reference evidence="2 3" key="1">
    <citation type="submission" date="2016-08" db="EMBL/GenBank/DDBJ databases">
        <title>Genome of Bacillus solimangrovi GH2-4.</title>
        <authorList>
            <person name="Lim S."/>
            <person name="Kim B.-C."/>
        </authorList>
    </citation>
    <scope>NUCLEOTIDE SEQUENCE [LARGE SCALE GENOMIC DNA]</scope>
    <source>
        <strain evidence="2 3">GH2-4</strain>
    </source>
</reference>
<dbReference type="Pfam" id="PF10676">
    <property type="entry name" value="gerPA"/>
    <property type="match status" value="1"/>
</dbReference>
<protein>
    <recommendedName>
        <fullName evidence="4">Spore germination protein</fullName>
    </recommendedName>
</protein>
<dbReference type="PANTHER" id="PTHR37808">
    <property type="entry name" value="SPORE GERMINATION PROTEIN-LIKE PROTEIN YDZR-RELATED"/>
    <property type="match status" value="1"/>
</dbReference>
<comment type="caution">
    <text evidence="2">The sequence shown here is derived from an EMBL/GenBank/DDBJ whole genome shotgun (WGS) entry which is preliminary data.</text>
</comment>
<gene>
    <name evidence="2" type="ORF">BFG57_00705</name>
</gene>
<accession>A0A1E5LHH9</accession>
<dbReference type="Proteomes" id="UP000095209">
    <property type="component" value="Unassembled WGS sequence"/>
</dbReference>
<dbReference type="OrthoDB" id="2382149at2"/>
<dbReference type="EMBL" id="MJEH01000011">
    <property type="protein sequence ID" value="OEH93542.1"/>
    <property type="molecule type" value="Genomic_DNA"/>
</dbReference>
<comment type="similarity">
    <text evidence="1">Belongs to the GerPA/GerPF family.</text>
</comment>
<dbReference type="STRING" id="1305675.BFG57_00705"/>
<keyword evidence="3" id="KW-1185">Reference proteome</keyword>
<evidence type="ECO:0000313" key="3">
    <source>
        <dbReference type="Proteomes" id="UP000095209"/>
    </source>
</evidence>
<sequence>MPSIIAGLPINIDSVSGIVNFGDSLNTSPKRNLKLYSGAGGANIGNFVNTNNCISFTNNLDPDIIDQPIVRNV</sequence>
<evidence type="ECO:0008006" key="4">
    <source>
        <dbReference type="Google" id="ProtNLM"/>
    </source>
</evidence>
<name>A0A1E5LHH9_9BACI</name>
<organism evidence="2 3">
    <name type="scientific">Bacillus solimangrovi</name>
    <dbReference type="NCBI Taxonomy" id="1305675"/>
    <lineage>
        <taxon>Bacteria</taxon>
        <taxon>Bacillati</taxon>
        <taxon>Bacillota</taxon>
        <taxon>Bacilli</taxon>
        <taxon>Bacillales</taxon>
        <taxon>Bacillaceae</taxon>
        <taxon>Bacillus</taxon>
    </lineage>
</organism>
<evidence type="ECO:0000313" key="2">
    <source>
        <dbReference type="EMBL" id="OEH93542.1"/>
    </source>
</evidence>
<dbReference type="RefSeq" id="WP_069716445.1">
    <property type="nucleotide sequence ID" value="NZ_MJEH01000011.1"/>
</dbReference>